<feature type="transmembrane region" description="Helical" evidence="6">
    <location>
        <begin position="384"/>
        <end position="404"/>
    </location>
</feature>
<organism evidence="7 8">
    <name type="scientific">Butyrivibrio proteoclasticus (strain ATCC 51982 / DSM 14932 / B316)</name>
    <name type="common">Clostridium proteoclasticum</name>
    <dbReference type="NCBI Taxonomy" id="515622"/>
    <lineage>
        <taxon>Bacteria</taxon>
        <taxon>Bacillati</taxon>
        <taxon>Bacillota</taxon>
        <taxon>Clostridia</taxon>
        <taxon>Lachnospirales</taxon>
        <taxon>Lachnospiraceae</taxon>
        <taxon>Butyrivibrio</taxon>
    </lineage>
</organism>
<feature type="transmembrane region" description="Helical" evidence="6">
    <location>
        <begin position="14"/>
        <end position="37"/>
    </location>
</feature>
<dbReference type="GO" id="GO:0005886">
    <property type="term" value="C:plasma membrane"/>
    <property type="evidence" value="ECO:0007669"/>
    <property type="project" value="UniProtKB-SubCell"/>
</dbReference>
<dbReference type="RefSeq" id="WP_013279799.1">
    <property type="nucleotide sequence ID" value="NC_014387.1"/>
</dbReference>
<dbReference type="EMBL" id="CP001810">
    <property type="protein sequence ID" value="ADL33142.1"/>
    <property type="molecule type" value="Genomic_DNA"/>
</dbReference>
<protein>
    <submittedName>
        <fullName evidence="7">Polysaccharide biosynthesis protein</fullName>
    </submittedName>
</protein>
<evidence type="ECO:0000313" key="8">
    <source>
        <dbReference type="Proteomes" id="UP000001299"/>
    </source>
</evidence>
<feature type="transmembrane region" description="Helical" evidence="6">
    <location>
        <begin position="49"/>
        <end position="72"/>
    </location>
</feature>
<dbReference type="PANTHER" id="PTHR30250:SF11">
    <property type="entry name" value="O-ANTIGEN TRANSPORTER-RELATED"/>
    <property type="match status" value="1"/>
</dbReference>
<comment type="subcellular location">
    <subcellularLocation>
        <location evidence="1">Cell membrane</location>
        <topology evidence="1">Multi-pass membrane protein</topology>
    </subcellularLocation>
</comment>
<feature type="transmembrane region" description="Helical" evidence="6">
    <location>
        <begin position="171"/>
        <end position="191"/>
    </location>
</feature>
<evidence type="ECO:0000256" key="6">
    <source>
        <dbReference type="SAM" id="Phobius"/>
    </source>
</evidence>
<dbReference type="eggNOG" id="COG2244">
    <property type="taxonomic scope" value="Bacteria"/>
</dbReference>
<feature type="transmembrane region" description="Helical" evidence="6">
    <location>
        <begin position="289"/>
        <end position="316"/>
    </location>
</feature>
<feature type="transmembrane region" description="Helical" evidence="6">
    <location>
        <begin position="212"/>
        <end position="230"/>
    </location>
</feature>
<feature type="transmembrane region" description="Helical" evidence="6">
    <location>
        <begin position="328"/>
        <end position="348"/>
    </location>
</feature>
<dbReference type="AlphaFoldDB" id="E0RZE5"/>
<feature type="transmembrane region" description="Helical" evidence="6">
    <location>
        <begin position="143"/>
        <end position="165"/>
    </location>
</feature>
<dbReference type="InterPro" id="IPR050833">
    <property type="entry name" value="Poly_Biosynth_Transport"/>
</dbReference>
<dbReference type="Proteomes" id="UP000001299">
    <property type="component" value="Chromosome 1"/>
</dbReference>
<evidence type="ECO:0000256" key="4">
    <source>
        <dbReference type="ARBA" id="ARBA00022989"/>
    </source>
</evidence>
<dbReference type="Pfam" id="PF13440">
    <property type="entry name" value="Polysacc_synt_3"/>
    <property type="match status" value="1"/>
</dbReference>
<keyword evidence="3 6" id="KW-0812">Transmembrane</keyword>
<evidence type="ECO:0000256" key="1">
    <source>
        <dbReference type="ARBA" id="ARBA00004651"/>
    </source>
</evidence>
<evidence type="ECO:0000313" key="7">
    <source>
        <dbReference type="EMBL" id="ADL33142.1"/>
    </source>
</evidence>
<keyword evidence="2" id="KW-1003">Cell membrane</keyword>
<feature type="transmembrane region" description="Helical" evidence="6">
    <location>
        <begin position="84"/>
        <end position="103"/>
    </location>
</feature>
<feature type="transmembrane region" description="Helical" evidence="6">
    <location>
        <begin position="115"/>
        <end position="134"/>
    </location>
</feature>
<evidence type="ECO:0000256" key="3">
    <source>
        <dbReference type="ARBA" id="ARBA00022692"/>
    </source>
</evidence>
<feature type="transmembrane region" description="Helical" evidence="6">
    <location>
        <begin position="250"/>
        <end position="269"/>
    </location>
</feature>
<sequence>MIDRLVSFLRKSPLTYSMLVAIASAINFFTLIIFGRVFSVEDYGVVSTLQAAVTNLGVLVIPIQIIVCKSIAEDKKESRDVYNAISLFILVNILITLVMVFGSKILMQYLHFEKLVVYVLFAFLVITNNVFLLLNGVLQGKQLFIPLGTCTIIFYVVKLAIGWGLGIIGNGYQAVIVGMAFSELVCIWYLLSSIKGARRHWKNYEFGLDQEVLKSFAWTLLLYAVVSLYLNNGDLLLGNLYCSKTEMGLYSVAINLAKISYFLIASPIATMIMPKIAHNYENVRKQGKILLFAEVITFVLMLVYSIVFCLLGGTLIEVLYGKNYIESASYIAPCAGFSIVLGMFWIFYQYAVVTSLIKSFSIITAIVGGVYGIGVVLYKPNIGYIPIGMSIVMVLSVFLSIIYLRVKKDE</sequence>
<keyword evidence="8" id="KW-1185">Reference proteome</keyword>
<accession>E0RZE5</accession>
<keyword evidence="5 6" id="KW-0472">Membrane</keyword>
<evidence type="ECO:0000256" key="2">
    <source>
        <dbReference type="ARBA" id="ARBA00022475"/>
    </source>
</evidence>
<name>E0RZE5_BUTPB</name>
<proteinExistence type="predicted"/>
<keyword evidence="4 6" id="KW-1133">Transmembrane helix</keyword>
<dbReference type="HOGENOM" id="CLU_670273_0_0_9"/>
<dbReference type="PANTHER" id="PTHR30250">
    <property type="entry name" value="PST FAMILY PREDICTED COLANIC ACID TRANSPORTER"/>
    <property type="match status" value="1"/>
</dbReference>
<reference evidence="7 8" key="1">
    <citation type="journal article" date="2010" name="PLoS ONE">
        <title>The glycobiome of the rumen bacterium Butyrivibrio proteoclasticus B316(T) highlights adaptation to a polysaccharide-rich environment.</title>
        <authorList>
            <person name="Kelly W.J."/>
            <person name="Leahy S.C."/>
            <person name="Altermann E."/>
            <person name="Yeoman C.J."/>
            <person name="Dunne J.C."/>
            <person name="Kong Z."/>
            <person name="Pacheco D.M."/>
            <person name="Li D."/>
            <person name="Noel S.J."/>
            <person name="Moon C.D."/>
            <person name="Cookson A.L."/>
            <person name="Attwood G.T."/>
        </authorList>
    </citation>
    <scope>NUCLEOTIDE SEQUENCE [LARGE SCALE GENOMIC DNA]</scope>
    <source>
        <strain evidence="8">ATCC 51982 / DSM 14932 / B316</strain>
    </source>
</reference>
<gene>
    <name evidence="7" type="ordered locus">bpr_I0394</name>
</gene>
<evidence type="ECO:0000256" key="5">
    <source>
        <dbReference type="ARBA" id="ARBA00023136"/>
    </source>
</evidence>
<feature type="transmembrane region" description="Helical" evidence="6">
    <location>
        <begin position="360"/>
        <end position="378"/>
    </location>
</feature>
<dbReference type="STRING" id="515622.bpr_I0394"/>
<dbReference type="KEGG" id="bpb:bpr_I0394"/>